<name>A0AAW2RAP0_9LAMI</name>
<gene>
    <name evidence="2" type="ORF">Scaly_0828600</name>
</gene>
<dbReference type="PANTHER" id="PTHR34115:SF5">
    <property type="entry name" value="PROTEIN, PUTATIVE-RELATED"/>
    <property type="match status" value="1"/>
</dbReference>
<keyword evidence="1" id="KW-0812">Transmembrane</keyword>
<protein>
    <submittedName>
        <fullName evidence="2">Uncharacterized protein</fullName>
    </submittedName>
</protein>
<dbReference type="PANTHER" id="PTHR34115">
    <property type="entry name" value="PROTEIN, PUTATIVE-RELATED"/>
    <property type="match status" value="1"/>
</dbReference>
<dbReference type="InterPro" id="IPR053258">
    <property type="entry name" value="Ca-permeable_cation_channel"/>
</dbReference>
<feature type="transmembrane region" description="Helical" evidence="1">
    <location>
        <begin position="82"/>
        <end position="100"/>
    </location>
</feature>
<evidence type="ECO:0000256" key="1">
    <source>
        <dbReference type="SAM" id="Phobius"/>
    </source>
</evidence>
<dbReference type="AlphaFoldDB" id="A0AAW2RAP0"/>
<organism evidence="2">
    <name type="scientific">Sesamum calycinum</name>
    <dbReference type="NCBI Taxonomy" id="2727403"/>
    <lineage>
        <taxon>Eukaryota</taxon>
        <taxon>Viridiplantae</taxon>
        <taxon>Streptophyta</taxon>
        <taxon>Embryophyta</taxon>
        <taxon>Tracheophyta</taxon>
        <taxon>Spermatophyta</taxon>
        <taxon>Magnoliopsida</taxon>
        <taxon>eudicotyledons</taxon>
        <taxon>Gunneridae</taxon>
        <taxon>Pentapetalae</taxon>
        <taxon>asterids</taxon>
        <taxon>lamiids</taxon>
        <taxon>Lamiales</taxon>
        <taxon>Pedaliaceae</taxon>
        <taxon>Sesamum</taxon>
    </lineage>
</organism>
<reference evidence="2" key="1">
    <citation type="submission" date="2020-06" db="EMBL/GenBank/DDBJ databases">
        <authorList>
            <person name="Li T."/>
            <person name="Hu X."/>
            <person name="Zhang T."/>
            <person name="Song X."/>
            <person name="Zhang H."/>
            <person name="Dai N."/>
            <person name="Sheng W."/>
            <person name="Hou X."/>
            <person name="Wei L."/>
        </authorList>
    </citation>
    <scope>NUCLEOTIDE SEQUENCE</scope>
    <source>
        <strain evidence="2">KEN8</strain>
        <tissue evidence="2">Leaf</tissue>
    </source>
</reference>
<evidence type="ECO:0000313" key="2">
    <source>
        <dbReference type="EMBL" id="KAL0377110.1"/>
    </source>
</evidence>
<keyword evidence="1" id="KW-1133">Transmembrane helix</keyword>
<dbReference type="EMBL" id="JACGWM010000004">
    <property type="protein sequence ID" value="KAL0377110.1"/>
    <property type="molecule type" value="Genomic_DNA"/>
</dbReference>
<feature type="transmembrane region" description="Helical" evidence="1">
    <location>
        <begin position="28"/>
        <end position="46"/>
    </location>
</feature>
<feature type="transmembrane region" description="Helical" evidence="1">
    <location>
        <begin position="141"/>
        <end position="159"/>
    </location>
</feature>
<comment type="caution">
    <text evidence="2">The sequence shown here is derived from an EMBL/GenBank/DDBJ whole genome shotgun (WGS) entry which is preliminary data.</text>
</comment>
<reference evidence="2" key="2">
    <citation type="journal article" date="2024" name="Plant">
        <title>Genomic evolution and insights into agronomic trait innovations of Sesamum species.</title>
        <authorList>
            <person name="Miao H."/>
            <person name="Wang L."/>
            <person name="Qu L."/>
            <person name="Liu H."/>
            <person name="Sun Y."/>
            <person name="Le M."/>
            <person name="Wang Q."/>
            <person name="Wei S."/>
            <person name="Zheng Y."/>
            <person name="Lin W."/>
            <person name="Duan Y."/>
            <person name="Cao H."/>
            <person name="Xiong S."/>
            <person name="Wang X."/>
            <person name="Wei L."/>
            <person name="Li C."/>
            <person name="Ma Q."/>
            <person name="Ju M."/>
            <person name="Zhao R."/>
            <person name="Li G."/>
            <person name="Mu C."/>
            <person name="Tian Q."/>
            <person name="Mei H."/>
            <person name="Zhang T."/>
            <person name="Gao T."/>
            <person name="Zhang H."/>
        </authorList>
    </citation>
    <scope>NUCLEOTIDE SEQUENCE</scope>
    <source>
        <strain evidence="2">KEN8</strain>
    </source>
</reference>
<proteinExistence type="predicted"/>
<keyword evidence="1" id="KW-0472">Membrane</keyword>
<accession>A0AAW2RAP0</accession>
<sequence length="192" mass="21894">MAESRSRQFNIASSSAATLPRLRTFSRFPTYVFANFSLGLFAVYLIDSFNQGVAWMIPVLLTFLQLKYQGNDRQTPFTTHSKAMNFAVSSSVVYYLAYFVQLRFSLHLRLAVFVNHCLDWSGYASVASLASVLLPDSATPFLYGLFVMLPASELLHWFYNKYCRGRRILRFLINLWRVPASSSGESTLTLPR</sequence>